<evidence type="ECO:0000313" key="3">
    <source>
        <dbReference type="EMBL" id="KAI3428798.1"/>
    </source>
</evidence>
<dbReference type="EMBL" id="SIDB01000009">
    <property type="protein sequence ID" value="KAI3428798.1"/>
    <property type="molecule type" value="Genomic_DNA"/>
</dbReference>
<name>A0A9D4TLJ2_CHLVU</name>
<gene>
    <name evidence="3" type="ORF">D9Q98_007617</name>
</gene>
<feature type="transmembrane region" description="Helical" evidence="2">
    <location>
        <begin position="202"/>
        <end position="221"/>
    </location>
</feature>
<evidence type="ECO:0000256" key="1">
    <source>
        <dbReference type="SAM" id="MobiDB-lite"/>
    </source>
</evidence>
<dbReference type="Proteomes" id="UP001055712">
    <property type="component" value="Unassembled WGS sequence"/>
</dbReference>
<reference evidence="3" key="2">
    <citation type="submission" date="2020-11" db="EMBL/GenBank/DDBJ databases">
        <authorList>
            <person name="Cecchin M."/>
            <person name="Marcolungo L."/>
            <person name="Rossato M."/>
            <person name="Girolomoni L."/>
            <person name="Cosentino E."/>
            <person name="Cuine S."/>
            <person name="Li-Beisson Y."/>
            <person name="Delledonne M."/>
            <person name="Ballottari M."/>
        </authorList>
    </citation>
    <scope>NUCLEOTIDE SEQUENCE</scope>
    <source>
        <strain evidence="3">211/11P</strain>
        <tissue evidence="3">Whole cell</tissue>
    </source>
</reference>
<dbReference type="AlphaFoldDB" id="A0A9D4TLJ2"/>
<feature type="region of interest" description="Disordered" evidence="1">
    <location>
        <begin position="1"/>
        <end position="93"/>
    </location>
</feature>
<feature type="compositionally biased region" description="Pro residues" evidence="1">
    <location>
        <begin position="47"/>
        <end position="57"/>
    </location>
</feature>
<protein>
    <submittedName>
        <fullName evidence="3">Uncharacterized protein</fullName>
    </submittedName>
</protein>
<evidence type="ECO:0000256" key="2">
    <source>
        <dbReference type="SAM" id="Phobius"/>
    </source>
</evidence>
<feature type="compositionally biased region" description="Basic and acidic residues" evidence="1">
    <location>
        <begin position="27"/>
        <end position="38"/>
    </location>
</feature>
<proteinExistence type="predicted"/>
<keyword evidence="4" id="KW-1185">Reference proteome</keyword>
<sequence>MAGNPFAAVDDKQDLLATGGLRSDAANWRDEPLEETQRTAETNDAPPLQPAGYPPPSTGASLTPQFASPTPPPPAPGASGAWGGGIQAGMDDPPPPYSAAAYAGAPPPYGVPYGAGAFGAPVPPSGYQQGAAWTTTGPSDRLSYQPFEQAHAAGPQQKMRCRGLGEQWTLFIVSWILWPGWYVASIWYCVSPKQQAEPRHKVPFILNCTMSVVFTIVWVALVSRRAGWRWYNDSYNECIPDTLTGACL</sequence>
<accession>A0A9D4TLJ2</accession>
<feature type="transmembrane region" description="Helical" evidence="2">
    <location>
        <begin position="168"/>
        <end position="190"/>
    </location>
</feature>
<reference evidence="3" key="1">
    <citation type="journal article" date="2019" name="Plant J.">
        <title>Chlorella vulgaris genome assembly and annotation reveals the molecular basis for metabolic acclimation to high light conditions.</title>
        <authorList>
            <person name="Cecchin M."/>
            <person name="Marcolungo L."/>
            <person name="Rossato M."/>
            <person name="Girolomoni L."/>
            <person name="Cosentino E."/>
            <person name="Cuine S."/>
            <person name="Li-Beisson Y."/>
            <person name="Delledonne M."/>
            <person name="Ballottari M."/>
        </authorList>
    </citation>
    <scope>NUCLEOTIDE SEQUENCE</scope>
    <source>
        <strain evidence="3">211/11P</strain>
    </source>
</reference>
<organism evidence="3 4">
    <name type="scientific">Chlorella vulgaris</name>
    <name type="common">Green alga</name>
    <dbReference type="NCBI Taxonomy" id="3077"/>
    <lineage>
        <taxon>Eukaryota</taxon>
        <taxon>Viridiplantae</taxon>
        <taxon>Chlorophyta</taxon>
        <taxon>core chlorophytes</taxon>
        <taxon>Trebouxiophyceae</taxon>
        <taxon>Chlorellales</taxon>
        <taxon>Chlorellaceae</taxon>
        <taxon>Chlorella clade</taxon>
        <taxon>Chlorella</taxon>
    </lineage>
</organism>
<keyword evidence="2" id="KW-0472">Membrane</keyword>
<keyword evidence="2" id="KW-0812">Transmembrane</keyword>
<comment type="caution">
    <text evidence="3">The sequence shown here is derived from an EMBL/GenBank/DDBJ whole genome shotgun (WGS) entry which is preliminary data.</text>
</comment>
<evidence type="ECO:0000313" key="4">
    <source>
        <dbReference type="Proteomes" id="UP001055712"/>
    </source>
</evidence>
<keyword evidence="2" id="KW-1133">Transmembrane helix</keyword>